<feature type="signal peptide" evidence="1">
    <location>
        <begin position="1"/>
        <end position="19"/>
    </location>
</feature>
<feature type="chain" id="PRO_5042122032" evidence="1">
    <location>
        <begin position="20"/>
        <end position="368"/>
    </location>
</feature>
<keyword evidence="1" id="KW-0732">Signal</keyword>
<gene>
    <name evidence="2" type="ORF">Dda_0032</name>
</gene>
<reference evidence="2" key="1">
    <citation type="submission" date="2023-01" db="EMBL/GenBank/DDBJ databases">
        <title>The chitinases involved in constricting ring structure development in the nematode-trapping fungus Drechslerella dactyloides.</title>
        <authorList>
            <person name="Wang R."/>
            <person name="Zhang L."/>
            <person name="Tang P."/>
            <person name="Li S."/>
            <person name="Liang L."/>
        </authorList>
    </citation>
    <scope>NUCLEOTIDE SEQUENCE</scope>
    <source>
        <strain evidence="2">YMF1.00031</strain>
    </source>
</reference>
<evidence type="ECO:0000313" key="3">
    <source>
        <dbReference type="Proteomes" id="UP001221413"/>
    </source>
</evidence>
<proteinExistence type="predicted"/>
<keyword evidence="3" id="KW-1185">Reference proteome</keyword>
<dbReference type="Proteomes" id="UP001221413">
    <property type="component" value="Unassembled WGS sequence"/>
</dbReference>
<comment type="caution">
    <text evidence="2">The sequence shown here is derived from an EMBL/GenBank/DDBJ whole genome shotgun (WGS) entry which is preliminary data.</text>
</comment>
<organism evidence="2 3">
    <name type="scientific">Drechslerella dactyloides</name>
    <name type="common">Nematode-trapping fungus</name>
    <name type="synonym">Arthrobotrys dactyloides</name>
    <dbReference type="NCBI Taxonomy" id="74499"/>
    <lineage>
        <taxon>Eukaryota</taxon>
        <taxon>Fungi</taxon>
        <taxon>Dikarya</taxon>
        <taxon>Ascomycota</taxon>
        <taxon>Pezizomycotina</taxon>
        <taxon>Orbiliomycetes</taxon>
        <taxon>Orbiliales</taxon>
        <taxon>Orbiliaceae</taxon>
        <taxon>Drechslerella</taxon>
    </lineage>
</organism>
<protein>
    <submittedName>
        <fullName evidence="2">Uncharacterized protein</fullName>
    </submittedName>
</protein>
<name>A0AAD6J5Y9_DREDA</name>
<evidence type="ECO:0000256" key="1">
    <source>
        <dbReference type="SAM" id="SignalP"/>
    </source>
</evidence>
<accession>A0AAD6J5Y9</accession>
<dbReference type="AlphaFoldDB" id="A0AAD6J5Y9"/>
<dbReference type="EMBL" id="JAQGDS010000001">
    <property type="protein sequence ID" value="KAJ6263895.1"/>
    <property type="molecule type" value="Genomic_DNA"/>
</dbReference>
<sequence>MLITKTLALGLGLTSSASAAAINLKARAALACNADNCLRALRAAQPATRLAQASADCSSFMGLGVLPVAEPATSTITTTEIVTVSETSTLTVGSTNTIYVDVTATTIVQGTETLTVTSPPPSLITPLKRRDDTPIVPAFAAPCSGAARFTSACACIGVTSLPGDGVPPVQQVLTTVTVTSSETSSFVETITSTIDLSVARTVATTTETQAAATATLLSFKITVGFPASANRPTEYLSCDIATCVVKPSRDDATDFYMPISGGAITRADGMELAGPANTIVDVGLFPADWWGPEGQGISCSIDSMNKLSGTLAAPYANTNIWYTINYFGSNESTDNNDYLLLVDSDTAQMIDGVTDVKGYPISLTAIAA</sequence>
<evidence type="ECO:0000313" key="2">
    <source>
        <dbReference type="EMBL" id="KAJ6263895.1"/>
    </source>
</evidence>